<accession>A0A9P8L2M4</accession>
<reference evidence="1" key="1">
    <citation type="submission" date="2021-03" db="EMBL/GenBank/DDBJ databases">
        <title>Comparative genomics and phylogenomic investigation of the class Geoglossomycetes provide insights into ecological specialization and systematics.</title>
        <authorList>
            <person name="Melie T."/>
            <person name="Pirro S."/>
            <person name="Miller A.N."/>
            <person name="Quandt A."/>
        </authorList>
    </citation>
    <scope>NUCLEOTIDE SEQUENCE</scope>
    <source>
        <strain evidence="1">GBOQ0MN5Z8</strain>
    </source>
</reference>
<protein>
    <submittedName>
        <fullName evidence="1">Uncharacterized protein</fullName>
    </submittedName>
</protein>
<dbReference type="AlphaFoldDB" id="A0A9P8L2M4"/>
<evidence type="ECO:0000313" key="1">
    <source>
        <dbReference type="EMBL" id="KAH0537474.1"/>
    </source>
</evidence>
<name>A0A9P8L2M4_9PEZI</name>
<evidence type="ECO:0000313" key="2">
    <source>
        <dbReference type="Proteomes" id="UP000698800"/>
    </source>
</evidence>
<dbReference type="Proteomes" id="UP000698800">
    <property type="component" value="Unassembled WGS sequence"/>
</dbReference>
<sequence length="194" mass="21319">MVMTTPPVTWKSQPAVTAFKLGTVLPPQVDTFNFTMSFGGSVGDLASVPQFAWRVYKACRDSSGDFVELSGEVESMHAALNEIGALISRCTLNEERIGRLAVLLRGCHGLLKDIESQLAKYKSLGTDKKRIRDKVRWGMEAVGDVRIRLVSHTAMLALFSSSLLAVLKDIHVHHALTFRAACTTYLVGVALWNI</sequence>
<dbReference type="OrthoDB" id="7464126at2759"/>
<proteinExistence type="predicted"/>
<organism evidence="1 2">
    <name type="scientific">Glutinoglossum americanum</name>
    <dbReference type="NCBI Taxonomy" id="1670608"/>
    <lineage>
        <taxon>Eukaryota</taxon>
        <taxon>Fungi</taxon>
        <taxon>Dikarya</taxon>
        <taxon>Ascomycota</taxon>
        <taxon>Pezizomycotina</taxon>
        <taxon>Geoglossomycetes</taxon>
        <taxon>Geoglossales</taxon>
        <taxon>Geoglossaceae</taxon>
        <taxon>Glutinoglossum</taxon>
    </lineage>
</organism>
<dbReference type="EMBL" id="JAGHQL010000144">
    <property type="protein sequence ID" value="KAH0537474.1"/>
    <property type="molecule type" value="Genomic_DNA"/>
</dbReference>
<keyword evidence="2" id="KW-1185">Reference proteome</keyword>
<comment type="caution">
    <text evidence="1">The sequence shown here is derived from an EMBL/GenBank/DDBJ whole genome shotgun (WGS) entry which is preliminary data.</text>
</comment>
<gene>
    <name evidence="1" type="ORF">FGG08_005737</name>
</gene>